<evidence type="ECO:0000256" key="5">
    <source>
        <dbReference type="ARBA" id="ARBA00047686"/>
    </source>
</evidence>
<evidence type="ECO:0000259" key="6">
    <source>
        <dbReference type="Pfam" id="PF00692"/>
    </source>
</evidence>
<dbReference type="PANTHER" id="PTHR11241">
    <property type="entry name" value="DEOXYURIDINE 5'-TRIPHOSPHATE NUCLEOTIDOHYDROLASE"/>
    <property type="match status" value="1"/>
</dbReference>
<keyword evidence="3 7" id="KW-0378">Hydrolase</keyword>
<dbReference type="GO" id="GO:0006226">
    <property type="term" value="P:dUMP biosynthetic process"/>
    <property type="evidence" value="ECO:0007669"/>
    <property type="project" value="InterPro"/>
</dbReference>
<dbReference type="NCBIfam" id="TIGR00576">
    <property type="entry name" value="dut"/>
    <property type="match status" value="1"/>
</dbReference>
<dbReference type="InterPro" id="IPR008181">
    <property type="entry name" value="dUTPase"/>
</dbReference>
<dbReference type="PANTHER" id="PTHR11241:SF0">
    <property type="entry name" value="DEOXYURIDINE 5'-TRIPHOSPHATE NUCLEOTIDOHYDROLASE"/>
    <property type="match status" value="1"/>
</dbReference>
<dbReference type="NCBIfam" id="NF001862">
    <property type="entry name" value="PRK00601.1"/>
    <property type="match status" value="1"/>
</dbReference>
<dbReference type="InterPro" id="IPR029054">
    <property type="entry name" value="dUTPase-like"/>
</dbReference>
<dbReference type="SUPFAM" id="SSF51283">
    <property type="entry name" value="dUTPase-like"/>
    <property type="match status" value="1"/>
</dbReference>
<dbReference type="GO" id="GO:0046081">
    <property type="term" value="P:dUTP catabolic process"/>
    <property type="evidence" value="ECO:0007669"/>
    <property type="project" value="InterPro"/>
</dbReference>
<protein>
    <recommendedName>
        <fullName evidence="2">dUTP diphosphatase</fullName>
        <ecNumber evidence="2">3.6.1.23</ecNumber>
    </recommendedName>
</protein>
<accession>A0A1V5SRM5</accession>
<evidence type="ECO:0000313" key="7">
    <source>
        <dbReference type="EMBL" id="OQA57186.1"/>
    </source>
</evidence>
<reference evidence="7" key="1">
    <citation type="submission" date="2017-02" db="EMBL/GenBank/DDBJ databases">
        <title>Delving into the versatile metabolic prowess of the omnipresent phylum Bacteroidetes.</title>
        <authorList>
            <person name="Nobu M.K."/>
            <person name="Mei R."/>
            <person name="Narihiro T."/>
            <person name="Kuroda K."/>
            <person name="Liu W.-T."/>
        </authorList>
    </citation>
    <scope>NUCLEOTIDE SEQUENCE</scope>
    <source>
        <strain evidence="7">ADurb.Bin276</strain>
    </source>
</reference>
<name>A0A1V5SRM5_9BACT</name>
<dbReference type="GO" id="GO:0004170">
    <property type="term" value="F:dUTP diphosphatase activity"/>
    <property type="evidence" value="ECO:0007669"/>
    <property type="project" value="UniProtKB-EC"/>
</dbReference>
<dbReference type="InterPro" id="IPR033704">
    <property type="entry name" value="dUTPase_trimeric"/>
</dbReference>
<dbReference type="InterPro" id="IPR036157">
    <property type="entry name" value="dUTPase-like_sf"/>
</dbReference>
<proteinExistence type="inferred from homology"/>
<feature type="domain" description="dUTPase-like" evidence="6">
    <location>
        <begin position="16"/>
        <end position="143"/>
    </location>
</feature>
<dbReference type="Gene3D" id="2.70.40.10">
    <property type="match status" value="1"/>
</dbReference>
<evidence type="ECO:0000256" key="3">
    <source>
        <dbReference type="ARBA" id="ARBA00022801"/>
    </source>
</evidence>
<comment type="caution">
    <text evidence="7">The sequence shown here is derived from an EMBL/GenBank/DDBJ whole genome shotgun (WGS) entry which is preliminary data.</text>
</comment>
<comment type="similarity">
    <text evidence="1">Belongs to the dUTPase family.</text>
</comment>
<gene>
    <name evidence="7" type="primary">dut</name>
    <name evidence="7" type="ORF">BWY41_01326</name>
</gene>
<dbReference type="AlphaFoldDB" id="A0A1V5SRM5"/>
<dbReference type="GO" id="GO:0000287">
    <property type="term" value="F:magnesium ion binding"/>
    <property type="evidence" value="ECO:0007669"/>
    <property type="project" value="InterPro"/>
</dbReference>
<sequence length="144" mass="16099">MKKKMVIKFKKLTNRAYIPRFAYPDDACFDLFSPVETVIYPQKSVIIDLEIASEFPSGFEVVLRPRSGLGIKKGIMIHIGTIDSGYRGNWMVRLFNFGDHPYTIQAGDRIAQGALREIPQVEIIESDEISSTSRGTNGLGSTGR</sequence>
<dbReference type="Proteomes" id="UP000485569">
    <property type="component" value="Unassembled WGS sequence"/>
</dbReference>
<dbReference type="Pfam" id="PF00692">
    <property type="entry name" value="dUTPase"/>
    <property type="match status" value="1"/>
</dbReference>
<evidence type="ECO:0000256" key="4">
    <source>
        <dbReference type="ARBA" id="ARBA00023080"/>
    </source>
</evidence>
<dbReference type="EMBL" id="MWBQ01000095">
    <property type="protein sequence ID" value="OQA57186.1"/>
    <property type="molecule type" value="Genomic_DNA"/>
</dbReference>
<evidence type="ECO:0000256" key="2">
    <source>
        <dbReference type="ARBA" id="ARBA00012379"/>
    </source>
</evidence>
<dbReference type="CDD" id="cd07557">
    <property type="entry name" value="trimeric_dUTPase"/>
    <property type="match status" value="1"/>
</dbReference>
<dbReference type="EC" id="3.6.1.23" evidence="2"/>
<organism evidence="7">
    <name type="scientific">Candidatus Atribacter allofermentans</name>
    <dbReference type="NCBI Taxonomy" id="1852833"/>
    <lineage>
        <taxon>Bacteria</taxon>
        <taxon>Pseudomonadati</taxon>
        <taxon>Atribacterota</taxon>
        <taxon>Atribacteria</taxon>
        <taxon>Atribacterales</taxon>
        <taxon>Atribacteraceae</taxon>
        <taxon>Atribacter</taxon>
    </lineage>
</organism>
<evidence type="ECO:0000256" key="1">
    <source>
        <dbReference type="ARBA" id="ARBA00006581"/>
    </source>
</evidence>
<keyword evidence="4" id="KW-0546">Nucleotide metabolism</keyword>
<comment type="catalytic activity">
    <reaction evidence="5">
        <text>dUTP + H2O = dUMP + diphosphate + H(+)</text>
        <dbReference type="Rhea" id="RHEA:10248"/>
        <dbReference type="ChEBI" id="CHEBI:15377"/>
        <dbReference type="ChEBI" id="CHEBI:15378"/>
        <dbReference type="ChEBI" id="CHEBI:33019"/>
        <dbReference type="ChEBI" id="CHEBI:61555"/>
        <dbReference type="ChEBI" id="CHEBI:246422"/>
        <dbReference type="EC" id="3.6.1.23"/>
    </reaction>
</comment>